<proteinExistence type="predicted"/>
<comment type="caution">
    <text evidence="2">The sequence shown here is derived from an EMBL/GenBank/DDBJ whole genome shotgun (WGS) entry which is preliminary data.</text>
</comment>
<protein>
    <submittedName>
        <fullName evidence="2">Uncharacterized protein</fullName>
    </submittedName>
</protein>
<accession>A0A8T2MWZ0</accession>
<evidence type="ECO:0000313" key="2">
    <source>
        <dbReference type="EMBL" id="KAG9332869.1"/>
    </source>
</evidence>
<dbReference type="AlphaFoldDB" id="A0A8T2MWZ0"/>
<dbReference type="EMBL" id="JAFBMS010000235">
    <property type="protein sequence ID" value="KAG9332869.1"/>
    <property type="molecule type" value="Genomic_DNA"/>
</dbReference>
<keyword evidence="3" id="KW-1185">Reference proteome</keyword>
<evidence type="ECO:0000256" key="1">
    <source>
        <dbReference type="SAM" id="MobiDB-lite"/>
    </source>
</evidence>
<feature type="region of interest" description="Disordered" evidence="1">
    <location>
        <begin position="55"/>
        <end position="79"/>
    </location>
</feature>
<gene>
    <name evidence="2" type="ORF">JZ751_014473</name>
</gene>
<feature type="non-terminal residue" evidence="2">
    <location>
        <position position="247"/>
    </location>
</feature>
<reference evidence="2" key="1">
    <citation type="thesis" date="2021" institute="BYU ScholarsArchive" country="Provo, UT, USA">
        <title>Applications of and Algorithms for Genome Assembly and Genomic Analyses with an Emphasis on Marine Teleosts.</title>
        <authorList>
            <person name="Pickett B.D."/>
        </authorList>
    </citation>
    <scope>NUCLEOTIDE SEQUENCE</scope>
    <source>
        <strain evidence="2">HI-2016</strain>
    </source>
</reference>
<feature type="compositionally biased region" description="Basic and acidic residues" evidence="1">
    <location>
        <begin position="55"/>
        <end position="66"/>
    </location>
</feature>
<sequence length="247" mass="27182">MSDCDVILPVAHSVRFVRAPYIRRYIASRPRSWSQRARPPVVLSHFPGTAQLLDRKTPLHTARDRSSPGTSCGRGVGGRPRLLVGNGRVLLRQRWLQNGCGHSPSVLAQLLHAIQPGEAERKEVKLPARRPSNTGLVTLLSAMLGYMRLCMAGPAWTLHWTGGDGPNHCPPEPELHPERLPAVPAGGVRLYWLEVQGCTGWRCEAVPAGGVKLYRLEVQGRTGWRCEAVPAGGARPYRLEVRGHTGW</sequence>
<evidence type="ECO:0000313" key="3">
    <source>
        <dbReference type="Proteomes" id="UP000824540"/>
    </source>
</evidence>
<organism evidence="2 3">
    <name type="scientific">Albula glossodonta</name>
    <name type="common">roundjaw bonefish</name>
    <dbReference type="NCBI Taxonomy" id="121402"/>
    <lineage>
        <taxon>Eukaryota</taxon>
        <taxon>Metazoa</taxon>
        <taxon>Chordata</taxon>
        <taxon>Craniata</taxon>
        <taxon>Vertebrata</taxon>
        <taxon>Euteleostomi</taxon>
        <taxon>Actinopterygii</taxon>
        <taxon>Neopterygii</taxon>
        <taxon>Teleostei</taxon>
        <taxon>Albuliformes</taxon>
        <taxon>Albulidae</taxon>
        <taxon>Albula</taxon>
    </lineage>
</organism>
<dbReference type="Proteomes" id="UP000824540">
    <property type="component" value="Unassembled WGS sequence"/>
</dbReference>
<name>A0A8T2MWZ0_9TELE</name>